<evidence type="ECO:0000313" key="3">
    <source>
        <dbReference type="Proteomes" id="UP001054252"/>
    </source>
</evidence>
<comment type="caution">
    <text evidence="2">The sequence shown here is derived from an EMBL/GenBank/DDBJ whole genome shotgun (WGS) entry which is preliminary data.</text>
</comment>
<proteinExistence type="predicted"/>
<dbReference type="Proteomes" id="UP001054252">
    <property type="component" value="Unassembled WGS sequence"/>
</dbReference>
<reference evidence="2 3" key="1">
    <citation type="journal article" date="2021" name="Commun. Biol.">
        <title>The genome of Shorea leprosula (Dipterocarpaceae) highlights the ecological relevance of drought in aseasonal tropical rainforests.</title>
        <authorList>
            <person name="Ng K.K.S."/>
            <person name="Kobayashi M.J."/>
            <person name="Fawcett J.A."/>
            <person name="Hatakeyama M."/>
            <person name="Paape T."/>
            <person name="Ng C.H."/>
            <person name="Ang C.C."/>
            <person name="Tnah L.H."/>
            <person name="Lee C.T."/>
            <person name="Nishiyama T."/>
            <person name="Sese J."/>
            <person name="O'Brien M.J."/>
            <person name="Copetti D."/>
            <person name="Mohd Noor M.I."/>
            <person name="Ong R.C."/>
            <person name="Putra M."/>
            <person name="Sireger I.Z."/>
            <person name="Indrioko S."/>
            <person name="Kosugi Y."/>
            <person name="Izuno A."/>
            <person name="Isagi Y."/>
            <person name="Lee S.L."/>
            <person name="Shimizu K.K."/>
        </authorList>
    </citation>
    <scope>NUCLEOTIDE SEQUENCE [LARGE SCALE GENOMIC DNA]</scope>
    <source>
        <strain evidence="2">214</strain>
    </source>
</reference>
<dbReference type="EMBL" id="BPVZ01000037">
    <property type="protein sequence ID" value="GKV12614.1"/>
    <property type="molecule type" value="Genomic_DNA"/>
</dbReference>
<feature type="region of interest" description="Disordered" evidence="1">
    <location>
        <begin position="1"/>
        <end position="91"/>
    </location>
</feature>
<feature type="compositionally biased region" description="Acidic residues" evidence="1">
    <location>
        <begin position="20"/>
        <end position="30"/>
    </location>
</feature>
<keyword evidence="3" id="KW-1185">Reference proteome</keyword>
<organism evidence="2 3">
    <name type="scientific">Rubroshorea leprosula</name>
    <dbReference type="NCBI Taxonomy" id="152421"/>
    <lineage>
        <taxon>Eukaryota</taxon>
        <taxon>Viridiplantae</taxon>
        <taxon>Streptophyta</taxon>
        <taxon>Embryophyta</taxon>
        <taxon>Tracheophyta</taxon>
        <taxon>Spermatophyta</taxon>
        <taxon>Magnoliopsida</taxon>
        <taxon>eudicotyledons</taxon>
        <taxon>Gunneridae</taxon>
        <taxon>Pentapetalae</taxon>
        <taxon>rosids</taxon>
        <taxon>malvids</taxon>
        <taxon>Malvales</taxon>
        <taxon>Dipterocarpaceae</taxon>
        <taxon>Rubroshorea</taxon>
    </lineage>
</organism>
<protein>
    <submittedName>
        <fullName evidence="2">Uncharacterized protein</fullName>
    </submittedName>
</protein>
<name>A0AAV5JMH8_9ROSI</name>
<feature type="compositionally biased region" description="Basic and acidic residues" evidence="1">
    <location>
        <begin position="60"/>
        <end position="91"/>
    </location>
</feature>
<evidence type="ECO:0000313" key="2">
    <source>
        <dbReference type="EMBL" id="GKV12614.1"/>
    </source>
</evidence>
<dbReference type="AlphaFoldDB" id="A0AAV5JMH8"/>
<gene>
    <name evidence="2" type="ORF">SLEP1_g23736</name>
</gene>
<sequence length="124" mass="13751">MKGFDAGLEDKTLSPLTDGGPDDSGDDDELTATKVPKCGRRGPANFQRSGNDTESGEVGMEAKRAMADRSRKRKSSELDLKAKEKENDERRREGCLRYWSVGLHSIVDCKASPPTWLHRQSHCS</sequence>
<accession>A0AAV5JMH8</accession>
<evidence type="ECO:0000256" key="1">
    <source>
        <dbReference type="SAM" id="MobiDB-lite"/>
    </source>
</evidence>